<dbReference type="AlphaFoldDB" id="A0A1M6EKZ0"/>
<evidence type="ECO:0000313" key="2">
    <source>
        <dbReference type="EMBL" id="SHI86123.1"/>
    </source>
</evidence>
<gene>
    <name evidence="2" type="ORF">SAMN05444417_2048</name>
</gene>
<dbReference type="PANTHER" id="PTHR21310:SF42">
    <property type="entry name" value="BIFUNCTIONAL AAC_APH"/>
    <property type="match status" value="1"/>
</dbReference>
<accession>A0A1M6EKZ0</accession>
<dbReference type="InterPro" id="IPR051678">
    <property type="entry name" value="AGP_Transferase"/>
</dbReference>
<dbReference type="Pfam" id="PF01636">
    <property type="entry name" value="APH"/>
    <property type="match status" value="1"/>
</dbReference>
<keyword evidence="3" id="KW-1185">Reference proteome</keyword>
<dbReference type="STRING" id="1447782.SAMN05444417_2048"/>
<sequence length="244" mass="25759">MLRLPLRECGVRQVATDRHWLPGLAPLRPPGLAVPRLRFAGAPGPGFPHPWTIQDWLEGDSAHHAPPRDDPAAGRALAGMMRALQALPGAGALPPSRSLAAQDESVRAQIAEFRPGEGDRGRLEAEWDAAMALPRHGGPSVVVHGDLHPLNLVVRGGALSGVIDWGGLSRGDPARDLMAGWTVLGVPGRTALAAALRPDPAALARGRAHALAMACMGIPFYRRGNPAFLAMIHRILAEVLAHPA</sequence>
<protein>
    <submittedName>
        <fullName evidence="2">Predicted kinase, aminoglycoside phosphotransferase (APT) family</fullName>
    </submittedName>
</protein>
<proteinExistence type="predicted"/>
<keyword evidence="2" id="KW-0418">Kinase</keyword>
<dbReference type="InterPro" id="IPR011009">
    <property type="entry name" value="Kinase-like_dom_sf"/>
</dbReference>
<dbReference type="InterPro" id="IPR002575">
    <property type="entry name" value="Aminoglycoside_PTrfase"/>
</dbReference>
<feature type="domain" description="Aminoglycoside phosphotransferase" evidence="1">
    <location>
        <begin position="12"/>
        <end position="196"/>
    </location>
</feature>
<reference evidence="2" key="1">
    <citation type="submission" date="2016-11" db="EMBL/GenBank/DDBJ databases">
        <authorList>
            <person name="Jaros S."/>
            <person name="Januszkiewicz K."/>
            <person name="Wedrychowicz H."/>
        </authorList>
    </citation>
    <scope>NUCLEOTIDE SEQUENCE [LARGE SCALE GENOMIC DNA]</scope>
    <source>
        <strain evidence="2">DSM 100565</strain>
    </source>
</reference>
<keyword evidence="2" id="KW-0808">Transferase</keyword>
<dbReference type="PANTHER" id="PTHR21310">
    <property type="entry name" value="AMINOGLYCOSIDE PHOSPHOTRANSFERASE-RELATED-RELATED"/>
    <property type="match status" value="1"/>
</dbReference>
<evidence type="ECO:0000259" key="1">
    <source>
        <dbReference type="Pfam" id="PF01636"/>
    </source>
</evidence>
<dbReference type="Proteomes" id="UP000184292">
    <property type="component" value="Unassembled WGS sequence"/>
</dbReference>
<dbReference type="GO" id="GO:0016301">
    <property type="term" value="F:kinase activity"/>
    <property type="evidence" value="ECO:0007669"/>
    <property type="project" value="UniProtKB-KW"/>
</dbReference>
<organism evidence="2 3">
    <name type="scientific">Wenxinia saemankumensis</name>
    <dbReference type="NCBI Taxonomy" id="1447782"/>
    <lineage>
        <taxon>Bacteria</taxon>
        <taxon>Pseudomonadati</taxon>
        <taxon>Pseudomonadota</taxon>
        <taxon>Alphaproteobacteria</taxon>
        <taxon>Rhodobacterales</taxon>
        <taxon>Roseobacteraceae</taxon>
        <taxon>Wenxinia</taxon>
    </lineage>
</organism>
<dbReference type="Gene3D" id="3.90.1200.10">
    <property type="match status" value="1"/>
</dbReference>
<name>A0A1M6EKZ0_9RHOB</name>
<dbReference type="EMBL" id="FQYO01000003">
    <property type="protein sequence ID" value="SHI86123.1"/>
    <property type="molecule type" value="Genomic_DNA"/>
</dbReference>
<evidence type="ECO:0000313" key="3">
    <source>
        <dbReference type="Proteomes" id="UP000184292"/>
    </source>
</evidence>
<dbReference type="SUPFAM" id="SSF56112">
    <property type="entry name" value="Protein kinase-like (PK-like)"/>
    <property type="match status" value="1"/>
</dbReference>